<dbReference type="Proteomes" id="UP000593561">
    <property type="component" value="Unassembled WGS sequence"/>
</dbReference>
<reference evidence="1 2" key="1">
    <citation type="journal article" date="2019" name="Genome Biol. Evol.">
        <title>Insights into the evolution of the New World diploid cottons (Gossypium, subgenus Houzingenia) based on genome sequencing.</title>
        <authorList>
            <person name="Grover C.E."/>
            <person name="Arick M.A. 2nd"/>
            <person name="Thrash A."/>
            <person name="Conover J.L."/>
            <person name="Sanders W.S."/>
            <person name="Peterson D.G."/>
            <person name="Frelichowski J.E."/>
            <person name="Scheffler J.A."/>
            <person name="Scheffler B.E."/>
            <person name="Wendel J.F."/>
        </authorList>
    </citation>
    <scope>NUCLEOTIDE SEQUENCE [LARGE SCALE GENOMIC DNA]</scope>
    <source>
        <strain evidence="1">27</strain>
        <tissue evidence="1">Leaf</tissue>
    </source>
</reference>
<keyword evidence="2" id="KW-1185">Reference proteome</keyword>
<dbReference type="EMBL" id="JABFAC010247123">
    <property type="protein sequence ID" value="MBA0636765.1"/>
    <property type="molecule type" value="Genomic_DNA"/>
</dbReference>
<dbReference type="AlphaFoldDB" id="A0A7J8TEY8"/>
<name>A0A7J8TEY8_GOSDV</name>
<evidence type="ECO:0000313" key="1">
    <source>
        <dbReference type="EMBL" id="MBA0636765.1"/>
    </source>
</evidence>
<comment type="caution">
    <text evidence="1">The sequence shown here is derived from an EMBL/GenBank/DDBJ whole genome shotgun (WGS) entry which is preliminary data.</text>
</comment>
<accession>A0A7J8TEY8</accession>
<organism evidence="1 2">
    <name type="scientific">Gossypium davidsonii</name>
    <name type="common">Davidson's cotton</name>
    <name type="synonym">Gossypium klotzschianum subsp. davidsonii</name>
    <dbReference type="NCBI Taxonomy" id="34287"/>
    <lineage>
        <taxon>Eukaryota</taxon>
        <taxon>Viridiplantae</taxon>
        <taxon>Streptophyta</taxon>
        <taxon>Embryophyta</taxon>
        <taxon>Tracheophyta</taxon>
        <taxon>Spermatophyta</taxon>
        <taxon>Magnoliopsida</taxon>
        <taxon>eudicotyledons</taxon>
        <taxon>Gunneridae</taxon>
        <taxon>Pentapetalae</taxon>
        <taxon>rosids</taxon>
        <taxon>malvids</taxon>
        <taxon>Malvales</taxon>
        <taxon>Malvaceae</taxon>
        <taxon>Malvoideae</taxon>
        <taxon>Gossypium</taxon>
    </lineage>
</organism>
<protein>
    <submittedName>
        <fullName evidence="1">Uncharacterized protein</fullName>
    </submittedName>
</protein>
<evidence type="ECO:0000313" key="2">
    <source>
        <dbReference type="Proteomes" id="UP000593561"/>
    </source>
</evidence>
<proteinExistence type="predicted"/>
<sequence>MKVSKAAHGMALKGWRYEDPQYWMEEVPCAVEGLVNRDRKSGDDGG</sequence>
<gene>
    <name evidence="1" type="ORF">Godav_029080</name>
</gene>